<feature type="domain" description="SAP" evidence="4">
    <location>
        <begin position="5"/>
        <end position="39"/>
    </location>
</feature>
<comment type="similarity">
    <text evidence="2">Belongs to the SAP domain-containing ribonucleoprotein family.</text>
</comment>
<gene>
    <name evidence="5" type="ORF">MEPE_03377</name>
</gene>
<dbReference type="InterPro" id="IPR003034">
    <property type="entry name" value="SAP_dom"/>
</dbReference>
<name>A0AAJ4XP96_9BASI</name>
<dbReference type="PANTHER" id="PTHR46551">
    <property type="entry name" value="SAP DOMAIN-CONTAINING RIBONUCLEOPROTEIN"/>
    <property type="match status" value="1"/>
</dbReference>
<dbReference type="SUPFAM" id="SSF68906">
    <property type="entry name" value="SAP domain"/>
    <property type="match status" value="1"/>
</dbReference>
<dbReference type="InterPro" id="IPR036361">
    <property type="entry name" value="SAP_dom_sf"/>
</dbReference>
<dbReference type="InterPro" id="IPR052240">
    <property type="entry name" value="SAP_domain_ribonucleoprotein"/>
</dbReference>
<dbReference type="Gene3D" id="1.10.720.30">
    <property type="entry name" value="SAP domain"/>
    <property type="match status" value="1"/>
</dbReference>
<dbReference type="Pfam" id="PF02037">
    <property type="entry name" value="SAP"/>
    <property type="match status" value="1"/>
</dbReference>
<reference evidence="5" key="1">
    <citation type="submission" date="2023-10" db="EMBL/GenBank/DDBJ databases">
        <authorList>
            <person name="Guldener U."/>
        </authorList>
    </citation>
    <scope>NUCLEOTIDE SEQUENCE</scope>
    <source>
        <strain evidence="5">Mp4</strain>
    </source>
</reference>
<feature type="compositionally biased region" description="Polar residues" evidence="3">
    <location>
        <begin position="116"/>
        <end position="141"/>
    </location>
</feature>
<dbReference type="GO" id="GO:0016973">
    <property type="term" value="P:poly(A)+ mRNA export from nucleus"/>
    <property type="evidence" value="ECO:0007669"/>
    <property type="project" value="TreeGrafter"/>
</dbReference>
<proteinExistence type="inferred from homology"/>
<dbReference type="InterPro" id="IPR040746">
    <property type="entry name" value="THO1_MOS11_C"/>
</dbReference>
<dbReference type="Pfam" id="PF18592">
    <property type="entry name" value="Tho1_MOS11_C"/>
    <property type="match status" value="1"/>
</dbReference>
<evidence type="ECO:0000256" key="3">
    <source>
        <dbReference type="SAM" id="MobiDB-lite"/>
    </source>
</evidence>
<feature type="compositionally biased region" description="Basic and acidic residues" evidence="3">
    <location>
        <begin position="267"/>
        <end position="276"/>
    </location>
</feature>
<feature type="region of interest" description="Disordered" evidence="3">
    <location>
        <begin position="95"/>
        <end position="150"/>
    </location>
</feature>
<dbReference type="SMART" id="SM00513">
    <property type="entry name" value="SAP"/>
    <property type="match status" value="1"/>
</dbReference>
<dbReference type="AlphaFoldDB" id="A0AAJ4XP96"/>
<evidence type="ECO:0000259" key="4">
    <source>
        <dbReference type="PROSITE" id="PS50800"/>
    </source>
</evidence>
<sequence length="276" mass="28404">MESKLSSLKVPELKQLLTAAGLPISGNKPDLIQRLLENPQATTSLGGEPAASAASAAAAAAVASPVTAPIPAASAPATPSTPVPTIFAPSAPASAALTSAPTVGGSDVEGNVATKAPSSNGEASAWSNNGATPQTTSAQGSSEEERRQALIAELEKRKARAAKFGQPLGEAERKLERAIKFGLDAADEAAEVAKLGQALGTRPPTKRGHDANSTAGAEGKKDDHAKPPTKKVVETEEEKQARSAKLEEEREKARKRAERFGLATVDDAPKEKRVKT</sequence>
<dbReference type="GO" id="GO:0005634">
    <property type="term" value="C:nucleus"/>
    <property type="evidence" value="ECO:0007669"/>
    <property type="project" value="TreeGrafter"/>
</dbReference>
<evidence type="ECO:0000313" key="6">
    <source>
        <dbReference type="Proteomes" id="UP001294444"/>
    </source>
</evidence>
<keyword evidence="1" id="KW-0597">Phosphoprotein</keyword>
<evidence type="ECO:0000313" key="5">
    <source>
        <dbReference type="EMBL" id="SNX84668.1"/>
    </source>
</evidence>
<protein>
    <recommendedName>
        <fullName evidence="4">SAP domain-containing protein</fullName>
    </recommendedName>
</protein>
<feature type="compositionally biased region" description="Basic and acidic residues" evidence="3">
    <location>
        <begin position="218"/>
        <end position="252"/>
    </location>
</feature>
<dbReference type="PROSITE" id="PS50800">
    <property type="entry name" value="SAP"/>
    <property type="match status" value="1"/>
</dbReference>
<dbReference type="PANTHER" id="PTHR46551:SF1">
    <property type="entry name" value="SAP DOMAIN-CONTAINING RIBONUCLEOPROTEIN"/>
    <property type="match status" value="1"/>
</dbReference>
<keyword evidence="6" id="KW-1185">Reference proteome</keyword>
<evidence type="ECO:0000256" key="2">
    <source>
        <dbReference type="ARBA" id="ARBA00046328"/>
    </source>
</evidence>
<feature type="region of interest" description="Disordered" evidence="3">
    <location>
        <begin position="194"/>
        <end position="276"/>
    </location>
</feature>
<organism evidence="5 6">
    <name type="scientific">Melanopsichium pennsylvanicum</name>
    <dbReference type="NCBI Taxonomy" id="63383"/>
    <lineage>
        <taxon>Eukaryota</taxon>
        <taxon>Fungi</taxon>
        <taxon>Dikarya</taxon>
        <taxon>Basidiomycota</taxon>
        <taxon>Ustilaginomycotina</taxon>
        <taxon>Ustilaginomycetes</taxon>
        <taxon>Ustilaginales</taxon>
        <taxon>Ustilaginaceae</taxon>
        <taxon>Melanopsichium</taxon>
    </lineage>
</organism>
<accession>A0AAJ4XP96</accession>
<evidence type="ECO:0000256" key="1">
    <source>
        <dbReference type="ARBA" id="ARBA00022553"/>
    </source>
</evidence>
<dbReference type="Proteomes" id="UP001294444">
    <property type="component" value="Unassembled WGS sequence"/>
</dbReference>
<comment type="caution">
    <text evidence="5">The sequence shown here is derived from an EMBL/GenBank/DDBJ whole genome shotgun (WGS) entry which is preliminary data.</text>
</comment>
<dbReference type="EMBL" id="OAPG01000007">
    <property type="protein sequence ID" value="SNX84668.1"/>
    <property type="molecule type" value="Genomic_DNA"/>
</dbReference>